<feature type="domain" description="PBZ-type" evidence="2">
    <location>
        <begin position="177"/>
        <end position="202"/>
    </location>
</feature>
<gene>
    <name evidence="3" type="ORF">HFQ381_LOCUS33599</name>
</gene>
<feature type="region of interest" description="Disordered" evidence="1">
    <location>
        <begin position="25"/>
        <end position="175"/>
    </location>
</feature>
<feature type="non-terminal residue" evidence="3">
    <location>
        <position position="277"/>
    </location>
</feature>
<dbReference type="GO" id="GO:0035861">
    <property type="term" value="C:site of double-strand break"/>
    <property type="evidence" value="ECO:0007669"/>
    <property type="project" value="TreeGrafter"/>
</dbReference>
<evidence type="ECO:0000256" key="1">
    <source>
        <dbReference type="SAM" id="MobiDB-lite"/>
    </source>
</evidence>
<protein>
    <recommendedName>
        <fullName evidence="2">PBZ-type domain-containing protein</fullName>
    </recommendedName>
</protein>
<dbReference type="GO" id="GO:0003906">
    <property type="term" value="F:DNA-(apurinic or apyrimidinic site) endonuclease activity"/>
    <property type="evidence" value="ECO:0007669"/>
    <property type="project" value="InterPro"/>
</dbReference>
<feature type="compositionally biased region" description="Acidic residues" evidence="1">
    <location>
        <begin position="141"/>
        <end position="153"/>
    </location>
</feature>
<evidence type="ECO:0000259" key="2">
    <source>
        <dbReference type="Pfam" id="PF10283"/>
    </source>
</evidence>
<dbReference type="InterPro" id="IPR019406">
    <property type="entry name" value="APLF_PBZ"/>
</dbReference>
<dbReference type="Proteomes" id="UP000663851">
    <property type="component" value="Unassembled WGS sequence"/>
</dbReference>
<dbReference type="GO" id="GO:0005634">
    <property type="term" value="C:nucleus"/>
    <property type="evidence" value="ECO:0007669"/>
    <property type="project" value="TreeGrafter"/>
</dbReference>
<feature type="compositionally biased region" description="Polar residues" evidence="1">
    <location>
        <begin position="113"/>
        <end position="127"/>
    </location>
</feature>
<feature type="compositionally biased region" description="Basic and acidic residues" evidence="1">
    <location>
        <begin position="39"/>
        <end position="48"/>
    </location>
</feature>
<dbReference type="PANTHER" id="PTHR21315:SF2">
    <property type="entry name" value="APRATAXIN AND PNK-LIKE FACTOR"/>
    <property type="match status" value="1"/>
</dbReference>
<feature type="non-terminal residue" evidence="3">
    <location>
        <position position="1"/>
    </location>
</feature>
<dbReference type="PANTHER" id="PTHR21315">
    <property type="entry name" value="APRATAXIN AND PNK-LIKE FACTOR-RELATED"/>
    <property type="match status" value="1"/>
</dbReference>
<feature type="compositionally biased region" description="Acidic residues" evidence="1">
    <location>
        <begin position="260"/>
        <end position="277"/>
    </location>
</feature>
<dbReference type="EMBL" id="CAJOBO010010977">
    <property type="protein sequence ID" value="CAF4602501.1"/>
    <property type="molecule type" value="Genomic_DNA"/>
</dbReference>
<proteinExistence type="predicted"/>
<feature type="compositionally biased region" description="Basic and acidic residues" evidence="1">
    <location>
        <begin position="199"/>
        <end position="218"/>
    </location>
</feature>
<dbReference type="InterPro" id="IPR039253">
    <property type="entry name" value="APLF"/>
</dbReference>
<feature type="region of interest" description="Disordered" evidence="1">
    <location>
        <begin position="193"/>
        <end position="277"/>
    </location>
</feature>
<feature type="compositionally biased region" description="Polar residues" evidence="1">
    <location>
        <begin position="28"/>
        <end position="38"/>
    </location>
</feature>
<feature type="compositionally biased region" description="Polar residues" evidence="1">
    <location>
        <begin position="163"/>
        <end position="172"/>
    </location>
</feature>
<comment type="caution">
    <text evidence="3">The sequence shown here is derived from an EMBL/GenBank/DDBJ whole genome shotgun (WGS) entry which is preliminary data.</text>
</comment>
<reference evidence="3" key="1">
    <citation type="submission" date="2021-02" db="EMBL/GenBank/DDBJ databases">
        <authorList>
            <person name="Nowell W R."/>
        </authorList>
    </citation>
    <scope>NUCLEOTIDE SEQUENCE</scope>
</reference>
<evidence type="ECO:0000313" key="3">
    <source>
        <dbReference type="EMBL" id="CAF4602501.1"/>
    </source>
</evidence>
<accession>A0A821CA57</accession>
<feature type="compositionally biased region" description="Basic and acidic residues" evidence="1">
    <location>
        <begin position="225"/>
        <end position="238"/>
    </location>
</feature>
<organism evidence="3 4">
    <name type="scientific">Rotaria socialis</name>
    <dbReference type="NCBI Taxonomy" id="392032"/>
    <lineage>
        <taxon>Eukaryota</taxon>
        <taxon>Metazoa</taxon>
        <taxon>Spiralia</taxon>
        <taxon>Gnathifera</taxon>
        <taxon>Rotifera</taxon>
        <taxon>Eurotatoria</taxon>
        <taxon>Bdelloidea</taxon>
        <taxon>Philodinida</taxon>
        <taxon>Philodinidae</taxon>
        <taxon>Rotaria</taxon>
    </lineage>
</organism>
<feature type="compositionally biased region" description="Polar residues" evidence="1">
    <location>
        <begin position="52"/>
        <end position="76"/>
    </location>
</feature>
<dbReference type="Pfam" id="PF10283">
    <property type="entry name" value="zf-CCHH"/>
    <property type="match status" value="2"/>
</dbReference>
<dbReference type="GO" id="GO:0008408">
    <property type="term" value="F:3'-5' exonuclease activity"/>
    <property type="evidence" value="ECO:0007669"/>
    <property type="project" value="InterPro"/>
</dbReference>
<name>A0A821CA57_9BILA</name>
<feature type="domain" description="PBZ-type" evidence="2">
    <location>
        <begin position="216"/>
        <end position="240"/>
    </location>
</feature>
<dbReference type="AlphaFoldDB" id="A0A821CA57"/>
<evidence type="ECO:0000313" key="4">
    <source>
        <dbReference type="Proteomes" id="UP000663851"/>
    </source>
</evidence>
<sequence>NDNDEIGLLPNEYFYRISIKQKDEQETLIDSSTVTKSPIHQEEEKHIEPSAVSKSPIQQEENSSSCQDKSSTSVTKVQPEGGIILHTTRALPAWMSTSSVPETKSPKGRGKGKQTTTPVKASPSPSKYRTYIGRKKSEGVVYDDDDDDEESNEESAKKVTPPTVDQVSSKVTNPVKRERCPYGKFCYRKNPTHLQENIHPGDPDWNNKENDSSDKKPECPYGTDCYRKNPDHLKEYSHTQKRSTITTAKPRTSKRKRSDDEDDDDDDGLPNEYDYND</sequence>
<dbReference type="GO" id="GO:0006302">
    <property type="term" value="P:double-strand break repair"/>
    <property type="evidence" value="ECO:0007669"/>
    <property type="project" value="InterPro"/>
</dbReference>